<evidence type="ECO:0000256" key="2">
    <source>
        <dbReference type="SAM" id="SignalP"/>
    </source>
</evidence>
<name>A0A6G6Y9F4_9SPHN</name>
<accession>A0A6G6Y9F4</accession>
<dbReference type="RefSeq" id="WP_165328467.1">
    <property type="nucleotide sequence ID" value="NZ_CP049109.1"/>
</dbReference>
<organism evidence="3 4">
    <name type="scientific">Stakelama tenebrarum</name>
    <dbReference type="NCBI Taxonomy" id="2711215"/>
    <lineage>
        <taxon>Bacteria</taxon>
        <taxon>Pseudomonadati</taxon>
        <taxon>Pseudomonadota</taxon>
        <taxon>Alphaproteobacteria</taxon>
        <taxon>Sphingomonadales</taxon>
        <taxon>Sphingomonadaceae</taxon>
        <taxon>Stakelama</taxon>
    </lineage>
</organism>
<feature type="compositionally biased region" description="Acidic residues" evidence="1">
    <location>
        <begin position="62"/>
        <end position="71"/>
    </location>
</feature>
<feature type="chain" id="PRO_5026020189" evidence="2">
    <location>
        <begin position="18"/>
        <end position="77"/>
    </location>
</feature>
<evidence type="ECO:0000256" key="1">
    <source>
        <dbReference type="SAM" id="MobiDB-lite"/>
    </source>
</evidence>
<dbReference type="KEGG" id="spzr:G5C33_18280"/>
<dbReference type="EMBL" id="CP049109">
    <property type="protein sequence ID" value="QIG81540.1"/>
    <property type="molecule type" value="Genomic_DNA"/>
</dbReference>
<protein>
    <submittedName>
        <fullName evidence="3">Uncharacterized protein</fullName>
    </submittedName>
</protein>
<keyword evidence="2" id="KW-0732">Signal</keyword>
<gene>
    <name evidence="3" type="ORF">G5C33_18280</name>
</gene>
<feature type="signal peptide" evidence="2">
    <location>
        <begin position="1"/>
        <end position="17"/>
    </location>
</feature>
<proteinExistence type="predicted"/>
<dbReference type="AlphaFoldDB" id="A0A6G6Y9F4"/>
<evidence type="ECO:0000313" key="4">
    <source>
        <dbReference type="Proteomes" id="UP000501568"/>
    </source>
</evidence>
<feature type="region of interest" description="Disordered" evidence="1">
    <location>
        <begin position="40"/>
        <end position="77"/>
    </location>
</feature>
<sequence>MAAAAMTALLPLQPALASGGDALSIGVCGTNSAIRIPLKKERKRSPDCPGACHAACSRSDDPGDEASDGTDGDPGNP</sequence>
<reference evidence="3 4" key="1">
    <citation type="submission" date="2020-02" db="EMBL/GenBank/DDBJ databases">
        <authorList>
            <person name="Zheng R.K."/>
            <person name="Sun C.M."/>
        </authorList>
    </citation>
    <scope>NUCLEOTIDE SEQUENCE [LARGE SCALE GENOMIC DNA]</scope>
    <source>
        <strain evidence="4">zrk23</strain>
    </source>
</reference>
<keyword evidence="4" id="KW-1185">Reference proteome</keyword>
<evidence type="ECO:0000313" key="3">
    <source>
        <dbReference type="EMBL" id="QIG81540.1"/>
    </source>
</evidence>
<dbReference type="Proteomes" id="UP000501568">
    <property type="component" value="Chromosome"/>
</dbReference>